<dbReference type="Proteomes" id="UP001108240">
    <property type="component" value="Unplaced"/>
</dbReference>
<keyword evidence="3" id="KW-0732">Signal</keyword>
<dbReference type="CDD" id="cd00033">
    <property type="entry name" value="CCP"/>
    <property type="match status" value="1"/>
</dbReference>
<evidence type="ECO:0000313" key="9">
    <source>
        <dbReference type="Proteomes" id="UP001108240"/>
    </source>
</evidence>
<comment type="caution">
    <text evidence="5">Lacks conserved residue(s) required for the propagation of feature annotation.</text>
</comment>
<dbReference type="InterPro" id="IPR000436">
    <property type="entry name" value="Sushi_SCR_CCP_dom"/>
</dbReference>
<organism evidence="8 9">
    <name type="scientific">Cyprinus carpio carpio</name>
    <dbReference type="NCBI Taxonomy" id="630221"/>
    <lineage>
        <taxon>Eukaryota</taxon>
        <taxon>Metazoa</taxon>
        <taxon>Chordata</taxon>
        <taxon>Craniata</taxon>
        <taxon>Vertebrata</taxon>
        <taxon>Euteleostomi</taxon>
        <taxon>Actinopterygii</taxon>
        <taxon>Neopterygii</taxon>
        <taxon>Teleostei</taxon>
        <taxon>Ostariophysi</taxon>
        <taxon>Cypriniformes</taxon>
        <taxon>Cyprinidae</taxon>
        <taxon>Cyprininae</taxon>
        <taxon>Cyprinus</taxon>
    </lineage>
</organism>
<evidence type="ECO:0000259" key="7">
    <source>
        <dbReference type="PROSITE" id="PS50923"/>
    </source>
</evidence>
<dbReference type="GeneTree" id="ENSGT01150000289364"/>
<reference evidence="8" key="2">
    <citation type="submission" date="2025-09" db="UniProtKB">
        <authorList>
            <consortium name="Ensembl"/>
        </authorList>
    </citation>
    <scope>IDENTIFICATION</scope>
</reference>
<feature type="domain" description="Sushi" evidence="7">
    <location>
        <begin position="43"/>
        <end position="105"/>
    </location>
</feature>
<comment type="subcellular location">
    <subcellularLocation>
        <location evidence="1">Virion</location>
    </subcellularLocation>
</comment>
<name>A0A8C1D695_CYPCA</name>
<keyword evidence="4" id="KW-1015">Disulfide bond</keyword>
<dbReference type="Pfam" id="PF00084">
    <property type="entry name" value="Sushi"/>
    <property type="match status" value="1"/>
</dbReference>
<dbReference type="InterPro" id="IPR035976">
    <property type="entry name" value="Sushi/SCR/CCP_sf"/>
</dbReference>
<evidence type="ECO:0000256" key="2">
    <source>
        <dbReference type="ARBA" id="ARBA00022659"/>
    </source>
</evidence>
<evidence type="ECO:0000256" key="4">
    <source>
        <dbReference type="ARBA" id="ARBA00023157"/>
    </source>
</evidence>
<keyword evidence="2 5" id="KW-0768">Sushi</keyword>
<dbReference type="PANTHER" id="PTHR45785:SF2">
    <property type="entry name" value="COMPLEMENT FACTOR H-RELATED"/>
    <property type="match status" value="1"/>
</dbReference>
<protein>
    <recommendedName>
        <fullName evidence="7">Sushi domain-containing protein</fullName>
    </recommendedName>
</protein>
<dbReference type="AlphaFoldDB" id="A0A8C1D695"/>
<sequence>TITPHVLGGDLHHKDRTKSPVSQMENGISSCHLFLITVMTVSGKCGPPPDVNDADTKEMTKNEYNTRERVEYSCFNKYTLDQRPPFSKYLTCEQGEWRGNIKCLSKYEHSSP</sequence>
<dbReference type="OMA" id="YNTRERV"/>
<dbReference type="Gene3D" id="2.10.70.10">
    <property type="entry name" value="Complement Module, domain 1"/>
    <property type="match status" value="1"/>
</dbReference>
<dbReference type="SMART" id="SM00032">
    <property type="entry name" value="CCP"/>
    <property type="match status" value="1"/>
</dbReference>
<evidence type="ECO:0000256" key="1">
    <source>
        <dbReference type="ARBA" id="ARBA00004328"/>
    </source>
</evidence>
<proteinExistence type="predicted"/>
<dbReference type="Ensembl" id="ENSCCRT00000061385.2">
    <property type="protein sequence ID" value="ENSCCRP00000056630.1"/>
    <property type="gene ID" value="ENSCCRG00000030359.2"/>
</dbReference>
<feature type="region of interest" description="Disordered" evidence="6">
    <location>
        <begin position="1"/>
        <end position="23"/>
    </location>
</feature>
<keyword evidence="9" id="KW-1185">Reference proteome</keyword>
<evidence type="ECO:0000313" key="8">
    <source>
        <dbReference type="Ensembl" id="ENSCCRP00000056630.1"/>
    </source>
</evidence>
<evidence type="ECO:0000256" key="5">
    <source>
        <dbReference type="PROSITE-ProRule" id="PRU00302"/>
    </source>
</evidence>
<reference evidence="8" key="1">
    <citation type="submission" date="2025-08" db="UniProtKB">
        <authorList>
            <consortium name="Ensembl"/>
        </authorList>
    </citation>
    <scope>IDENTIFICATION</scope>
</reference>
<dbReference type="PANTHER" id="PTHR45785">
    <property type="entry name" value="COMPLEMENT FACTOR H-RELATED"/>
    <property type="match status" value="1"/>
</dbReference>
<accession>A0A8C1D695</accession>
<dbReference type="SUPFAM" id="SSF57535">
    <property type="entry name" value="Complement control module/SCR domain"/>
    <property type="match status" value="1"/>
</dbReference>
<dbReference type="InterPro" id="IPR051503">
    <property type="entry name" value="ComplSys_Reg/VirEntry_Med"/>
</dbReference>
<evidence type="ECO:0000256" key="6">
    <source>
        <dbReference type="SAM" id="MobiDB-lite"/>
    </source>
</evidence>
<dbReference type="PROSITE" id="PS50923">
    <property type="entry name" value="SUSHI"/>
    <property type="match status" value="1"/>
</dbReference>
<evidence type="ECO:0000256" key="3">
    <source>
        <dbReference type="ARBA" id="ARBA00022729"/>
    </source>
</evidence>